<dbReference type="SMART" id="SM00829">
    <property type="entry name" value="PKS_ER"/>
    <property type="match status" value="1"/>
</dbReference>
<proteinExistence type="predicted"/>
<organism evidence="2 3">
    <name type="scientific">Sandarakinorhabdus cyanobacteriorum</name>
    <dbReference type="NCBI Taxonomy" id="1981098"/>
    <lineage>
        <taxon>Bacteria</taxon>
        <taxon>Pseudomonadati</taxon>
        <taxon>Pseudomonadota</taxon>
        <taxon>Alphaproteobacteria</taxon>
        <taxon>Sphingomonadales</taxon>
        <taxon>Sphingosinicellaceae</taxon>
        <taxon>Sandarakinorhabdus</taxon>
    </lineage>
</organism>
<dbReference type="PANTHER" id="PTHR43677:SF4">
    <property type="entry name" value="QUINONE OXIDOREDUCTASE-LIKE PROTEIN 2"/>
    <property type="match status" value="1"/>
</dbReference>
<gene>
    <name evidence="2" type="ORF">CHU93_16040</name>
</gene>
<dbReference type="InterPro" id="IPR020843">
    <property type="entry name" value="ER"/>
</dbReference>
<dbReference type="Gene3D" id="3.90.180.10">
    <property type="entry name" value="Medium-chain alcohol dehydrogenases, catalytic domain"/>
    <property type="match status" value="1"/>
</dbReference>
<dbReference type="InterPro" id="IPR036291">
    <property type="entry name" value="NAD(P)-bd_dom_sf"/>
</dbReference>
<accession>A0A255Y5A3</accession>
<dbReference type="AlphaFoldDB" id="A0A255Y5A3"/>
<dbReference type="Gene3D" id="3.40.50.720">
    <property type="entry name" value="NAD(P)-binding Rossmann-like Domain"/>
    <property type="match status" value="1"/>
</dbReference>
<feature type="domain" description="Enoyl reductase (ER)" evidence="1">
    <location>
        <begin position="11"/>
        <end position="316"/>
    </location>
</feature>
<dbReference type="Proteomes" id="UP000216991">
    <property type="component" value="Unassembled WGS sequence"/>
</dbReference>
<dbReference type="GO" id="GO:0016491">
    <property type="term" value="F:oxidoreductase activity"/>
    <property type="evidence" value="ECO:0007669"/>
    <property type="project" value="InterPro"/>
</dbReference>
<dbReference type="RefSeq" id="WP_133064444.1">
    <property type="nucleotide sequence ID" value="NZ_NOXT01000125.1"/>
</dbReference>
<dbReference type="SUPFAM" id="SSF51735">
    <property type="entry name" value="NAD(P)-binding Rossmann-fold domains"/>
    <property type="match status" value="1"/>
</dbReference>
<dbReference type="PANTHER" id="PTHR43677">
    <property type="entry name" value="SHORT-CHAIN DEHYDROGENASE/REDUCTASE"/>
    <property type="match status" value="1"/>
</dbReference>
<evidence type="ECO:0000313" key="3">
    <source>
        <dbReference type="Proteomes" id="UP000216991"/>
    </source>
</evidence>
<evidence type="ECO:0000259" key="1">
    <source>
        <dbReference type="SMART" id="SM00829"/>
    </source>
</evidence>
<dbReference type="OrthoDB" id="4190732at2"/>
<sequence>MRAAVCTHLSPDLSGLSLHDDWPEPPPPGPGEVLVAVRHASLNFPDFLMLQGGYQYKPDVPFIPGTEGTGTVLAAGPGAEHWVGRDVMLGARSGLMAERITLPARGLRAVPAGLTMAEAAAFTVGALTAWVGLVERGRLKAGERVLVTGAGGGMGLAAVQLAVHLGAHVVAVASSSARLALAQAAGAHEGLLVDRAAPQIPHRDIDLVFDPVAGPLVLPLVKCLRRGGRYAIIGFVGGRGEAVPLNRLLLKEIELVGVRAGEQGRQDPAAGARHMREIDARAVHMRPHIGLAVPLGEVKAAFAAMGAGRIEGKCVVGM</sequence>
<dbReference type="EMBL" id="NOXT01000125">
    <property type="protein sequence ID" value="OYQ24343.1"/>
    <property type="molecule type" value="Genomic_DNA"/>
</dbReference>
<reference evidence="2 3" key="1">
    <citation type="submission" date="2017-07" db="EMBL/GenBank/DDBJ databases">
        <title>Sandarakinorhabdus cyanobacteriorum sp. nov., a novel bacterium isolated from cyanobacterial aggregates in a eutrophic lake.</title>
        <authorList>
            <person name="Cai H."/>
        </authorList>
    </citation>
    <scope>NUCLEOTIDE SEQUENCE [LARGE SCALE GENOMIC DNA]</scope>
    <source>
        <strain evidence="2 3">TH057</strain>
    </source>
</reference>
<dbReference type="Pfam" id="PF08240">
    <property type="entry name" value="ADH_N"/>
    <property type="match status" value="1"/>
</dbReference>
<dbReference type="Pfam" id="PF00107">
    <property type="entry name" value="ADH_zinc_N"/>
    <property type="match status" value="1"/>
</dbReference>
<keyword evidence="3" id="KW-1185">Reference proteome</keyword>
<evidence type="ECO:0000313" key="2">
    <source>
        <dbReference type="EMBL" id="OYQ24343.1"/>
    </source>
</evidence>
<dbReference type="InterPro" id="IPR051397">
    <property type="entry name" value="Zn-ADH-like_protein"/>
</dbReference>
<name>A0A255Y5A3_9SPHN</name>
<comment type="caution">
    <text evidence="2">The sequence shown here is derived from an EMBL/GenBank/DDBJ whole genome shotgun (WGS) entry which is preliminary data.</text>
</comment>
<dbReference type="InterPro" id="IPR013154">
    <property type="entry name" value="ADH-like_N"/>
</dbReference>
<protein>
    <recommendedName>
        <fullName evidence="1">Enoyl reductase (ER) domain-containing protein</fullName>
    </recommendedName>
</protein>
<dbReference type="SUPFAM" id="SSF50129">
    <property type="entry name" value="GroES-like"/>
    <property type="match status" value="1"/>
</dbReference>
<dbReference type="InterPro" id="IPR011032">
    <property type="entry name" value="GroES-like_sf"/>
</dbReference>
<dbReference type="InterPro" id="IPR013149">
    <property type="entry name" value="ADH-like_C"/>
</dbReference>